<comment type="caution">
    <text evidence="4">Lacks conserved residue(s) required for the propagation of feature annotation.</text>
</comment>
<evidence type="ECO:0000256" key="2">
    <source>
        <dbReference type="ARBA" id="ARBA00022679"/>
    </source>
</evidence>
<dbReference type="SUPFAM" id="SSF53335">
    <property type="entry name" value="S-adenosyl-L-methionine-dependent methyltransferases"/>
    <property type="match status" value="1"/>
</dbReference>
<dbReference type="Gene3D" id="3.40.50.150">
    <property type="entry name" value="Vaccinia Virus protein VP39"/>
    <property type="match status" value="1"/>
</dbReference>
<dbReference type="HAMAP" id="MF_02100">
    <property type="entry name" value="Methyltr_YrrT"/>
    <property type="match status" value="1"/>
</dbReference>
<dbReference type="InterPro" id="IPR023553">
    <property type="entry name" value="Uncharacterised_MeTfrase_YrrT"/>
</dbReference>
<dbReference type="PANTHER" id="PTHR43861">
    <property type="entry name" value="TRANS-ACONITATE 2-METHYLTRANSFERASE-RELATED"/>
    <property type="match status" value="1"/>
</dbReference>
<gene>
    <name evidence="6" type="ORF">MKY91_15330</name>
</gene>
<dbReference type="EMBL" id="JBCITK010000001">
    <property type="protein sequence ID" value="MEN0644524.1"/>
    <property type="molecule type" value="Genomic_DNA"/>
</dbReference>
<dbReference type="RefSeq" id="WP_343131202.1">
    <property type="nucleotide sequence ID" value="NZ_JBCITK010000001.1"/>
</dbReference>
<accession>A0ABU9VKU2</accession>
<keyword evidence="7" id="KW-1185">Reference proteome</keyword>
<evidence type="ECO:0000256" key="1">
    <source>
        <dbReference type="ARBA" id="ARBA00022603"/>
    </source>
</evidence>
<reference evidence="6 7" key="1">
    <citation type="submission" date="2024-03" db="EMBL/GenBank/DDBJ databases">
        <title>Bacilli Hybrid Assemblies.</title>
        <authorList>
            <person name="Kovac J."/>
        </authorList>
    </citation>
    <scope>NUCLEOTIDE SEQUENCE [LARGE SCALE GENOMIC DNA]</scope>
    <source>
        <strain evidence="6 7">FSL R7-0666</strain>
    </source>
</reference>
<organism evidence="6 7">
    <name type="scientific">Alkalicoccobacillus gibsonii</name>
    <dbReference type="NCBI Taxonomy" id="79881"/>
    <lineage>
        <taxon>Bacteria</taxon>
        <taxon>Bacillati</taxon>
        <taxon>Bacillota</taxon>
        <taxon>Bacilli</taxon>
        <taxon>Bacillales</taxon>
        <taxon>Bacillaceae</taxon>
        <taxon>Alkalicoccobacillus</taxon>
    </lineage>
</organism>
<dbReference type="InterPro" id="IPR029063">
    <property type="entry name" value="SAM-dependent_MTases_sf"/>
</dbReference>
<keyword evidence="1 4" id="KW-0489">Methyltransferase</keyword>
<proteinExistence type="inferred from homology"/>
<keyword evidence="3 4" id="KW-0949">S-adenosyl-L-methionine</keyword>
<keyword evidence="2 4" id="KW-0808">Transferase</keyword>
<dbReference type="Proteomes" id="UP001418796">
    <property type="component" value="Unassembled WGS sequence"/>
</dbReference>
<comment type="function">
    <text evidence="4">Could be a S-adenosyl-L-methionine-dependent methyltransferase.</text>
</comment>
<dbReference type="GO" id="GO:0008168">
    <property type="term" value="F:methyltransferase activity"/>
    <property type="evidence" value="ECO:0007669"/>
    <property type="project" value="UniProtKB-KW"/>
</dbReference>
<feature type="domain" description="Methyltransferase" evidence="5">
    <location>
        <begin position="49"/>
        <end position="138"/>
    </location>
</feature>
<dbReference type="EC" id="2.1.1.-" evidence="4"/>
<evidence type="ECO:0000256" key="4">
    <source>
        <dbReference type="HAMAP-Rule" id="MF_02100"/>
    </source>
</evidence>
<dbReference type="Pfam" id="PF13649">
    <property type="entry name" value="Methyltransf_25"/>
    <property type="match status" value="1"/>
</dbReference>
<feature type="binding site" evidence="4">
    <location>
        <position position="74"/>
    </location>
    <ligand>
        <name>S-adenosyl-L-methionine</name>
        <dbReference type="ChEBI" id="CHEBI:59789"/>
    </ligand>
</feature>
<protein>
    <recommendedName>
        <fullName evidence="4">Uncharacterized methyltransferase MKY91_15330</fullName>
        <ecNumber evidence="4">2.1.1.-</ecNumber>
    </recommendedName>
</protein>
<name>A0ABU9VKU2_9BACI</name>
<evidence type="ECO:0000259" key="5">
    <source>
        <dbReference type="Pfam" id="PF13649"/>
    </source>
</evidence>
<feature type="binding site" evidence="4">
    <location>
        <position position="53"/>
    </location>
    <ligand>
        <name>S-adenosyl-L-methionine</name>
        <dbReference type="ChEBI" id="CHEBI:59789"/>
    </ligand>
</feature>
<sequence length="215" mass="24875">MKNDFTELFDEWSHTYDETVDGRDLEYRDVFHLYEHILDEVVFHSKGTVLEFGVGTGNLSRRLLKEGINLVGIEPSENMRKQAQLKNPGLLLYKGHFLEFPSVEQIDTIVSTYAFHHLTDEEKQKAFQLYHKTLSKEGIIVFADTMFETNHSKQSMINKAKERGFHRLADDLQSEFYTTLPILSDIAESTGFSVTFKPLNAYVWLMIAKKNDSTK</sequence>
<evidence type="ECO:0000313" key="6">
    <source>
        <dbReference type="EMBL" id="MEN0644524.1"/>
    </source>
</evidence>
<comment type="caution">
    <text evidence="6">The sequence shown here is derived from an EMBL/GenBank/DDBJ whole genome shotgun (WGS) entry which is preliminary data.</text>
</comment>
<dbReference type="GO" id="GO:0032259">
    <property type="term" value="P:methylation"/>
    <property type="evidence" value="ECO:0007669"/>
    <property type="project" value="UniProtKB-KW"/>
</dbReference>
<evidence type="ECO:0000256" key="3">
    <source>
        <dbReference type="ARBA" id="ARBA00022691"/>
    </source>
</evidence>
<dbReference type="CDD" id="cd02440">
    <property type="entry name" value="AdoMet_MTases"/>
    <property type="match status" value="1"/>
</dbReference>
<comment type="similarity">
    <text evidence="4">Belongs to the methyltransferase superfamily. YrrT family.</text>
</comment>
<dbReference type="InterPro" id="IPR041698">
    <property type="entry name" value="Methyltransf_25"/>
</dbReference>
<evidence type="ECO:0000313" key="7">
    <source>
        <dbReference type="Proteomes" id="UP001418796"/>
    </source>
</evidence>